<evidence type="ECO:0000256" key="2">
    <source>
        <dbReference type="ARBA" id="ARBA00022475"/>
    </source>
</evidence>
<keyword evidence="6 10" id="KW-1133">Transmembrane helix</keyword>
<keyword evidence="4" id="KW-0808">Transferase</keyword>
<dbReference type="EMBL" id="CP018308">
    <property type="protein sequence ID" value="ASI89268.1"/>
    <property type="molecule type" value="Genomic_DNA"/>
</dbReference>
<evidence type="ECO:0000259" key="11">
    <source>
        <dbReference type="Pfam" id="PF00535"/>
    </source>
</evidence>
<proteinExistence type="inferred from homology"/>
<organism evidence="12 13">
    <name type="scientific">Vibrio mediterranei</name>
    <dbReference type="NCBI Taxonomy" id="689"/>
    <lineage>
        <taxon>Bacteria</taxon>
        <taxon>Pseudomonadati</taxon>
        <taxon>Pseudomonadota</taxon>
        <taxon>Gammaproteobacteria</taxon>
        <taxon>Vibrionales</taxon>
        <taxon>Vibrionaceae</taxon>
        <taxon>Vibrio</taxon>
    </lineage>
</organism>
<dbReference type="Gene3D" id="3.90.550.10">
    <property type="entry name" value="Spore Coat Polysaccharide Biosynthesis Protein SpsA, Chain A"/>
    <property type="match status" value="1"/>
</dbReference>
<dbReference type="CDD" id="cd04187">
    <property type="entry name" value="DPM1_like_bac"/>
    <property type="match status" value="1"/>
</dbReference>
<evidence type="ECO:0000313" key="13">
    <source>
        <dbReference type="Proteomes" id="UP000197092"/>
    </source>
</evidence>
<dbReference type="FunFam" id="3.90.550.10:FF:000079">
    <property type="entry name" value="Probable glycosyl transferase"/>
    <property type="match status" value="1"/>
</dbReference>
<evidence type="ECO:0000256" key="8">
    <source>
        <dbReference type="ARBA" id="ARBA00038152"/>
    </source>
</evidence>
<evidence type="ECO:0000256" key="6">
    <source>
        <dbReference type="ARBA" id="ARBA00022989"/>
    </source>
</evidence>
<dbReference type="GO" id="GO:0005886">
    <property type="term" value="C:plasma membrane"/>
    <property type="evidence" value="ECO:0007669"/>
    <property type="project" value="UniProtKB-SubCell"/>
</dbReference>
<feature type="transmembrane region" description="Helical" evidence="10">
    <location>
        <begin position="233"/>
        <end position="254"/>
    </location>
</feature>
<dbReference type="AlphaFoldDB" id="A0AAN1FES8"/>
<evidence type="ECO:0000256" key="9">
    <source>
        <dbReference type="SAM" id="MobiDB-lite"/>
    </source>
</evidence>
<keyword evidence="5 10" id="KW-0812">Transmembrane</keyword>
<protein>
    <submittedName>
        <fullName evidence="12">Glycosyltransferase</fullName>
    </submittedName>
</protein>
<keyword evidence="3" id="KW-0328">Glycosyltransferase</keyword>
<evidence type="ECO:0000313" key="12">
    <source>
        <dbReference type="EMBL" id="ASI89268.1"/>
    </source>
</evidence>
<evidence type="ECO:0000256" key="3">
    <source>
        <dbReference type="ARBA" id="ARBA00022676"/>
    </source>
</evidence>
<reference evidence="13" key="1">
    <citation type="submission" date="2016-12" db="EMBL/GenBank/DDBJ databases">
        <title>Comparative genomic analysis reveals the diversity, evolution, and environmental adaptation strategies of the genus Vibrio.</title>
        <authorList>
            <person name="Lin H."/>
            <person name="Wang X."/>
            <person name="Zhang X.-H."/>
        </authorList>
    </citation>
    <scope>NUCLEOTIDE SEQUENCE [LARGE SCALE GENOMIC DNA]</scope>
    <source>
        <strain evidence="13">QT6D1</strain>
    </source>
</reference>
<dbReference type="KEGG" id="vsh:BSZ05_05295"/>
<evidence type="ECO:0000256" key="10">
    <source>
        <dbReference type="SAM" id="Phobius"/>
    </source>
</evidence>
<dbReference type="InterPro" id="IPR029044">
    <property type="entry name" value="Nucleotide-diphossugar_trans"/>
</dbReference>
<dbReference type="GO" id="GO:0016757">
    <property type="term" value="F:glycosyltransferase activity"/>
    <property type="evidence" value="ECO:0007669"/>
    <property type="project" value="UniProtKB-KW"/>
</dbReference>
<evidence type="ECO:0000256" key="5">
    <source>
        <dbReference type="ARBA" id="ARBA00022692"/>
    </source>
</evidence>
<name>A0AAN1FES8_9VIBR</name>
<dbReference type="Proteomes" id="UP000197092">
    <property type="component" value="Chromosome 1"/>
</dbReference>
<dbReference type="Pfam" id="PF00535">
    <property type="entry name" value="Glycos_transf_2"/>
    <property type="match status" value="1"/>
</dbReference>
<feature type="transmembrane region" description="Helical" evidence="10">
    <location>
        <begin position="266"/>
        <end position="291"/>
    </location>
</feature>
<dbReference type="PANTHER" id="PTHR48090:SF1">
    <property type="entry name" value="PROPHAGE BACTOPRENOL GLUCOSYL TRANSFERASE HOMOLOG"/>
    <property type="match status" value="1"/>
</dbReference>
<sequence length="331" mass="37390">MQENQPVISIICPCYNEQEVLDIFMQRITPVLEQTGYSYEVILINDGSRDNTLQVMSALREQNQHVRTVNLSRNFGKEAALTAGLDLARGEAVIPIDADLQDPPELILDFISEWQKGFDVVVAKRIDRSTDTWAKKLTAELFYKFHNAVAQVEIPENVGDFRLINRRVVQAIQLLPENQRFMKGIFSWVGFKTSVVEYKRDAREAGETSFNGWKLWNFALDGITSFSTAPLRIWLYIGSFISALAFLYGSFTVVKTLIYGIDAPGYASLITVMLFLGGVQLIGIGVMGEYIGRLYMESKRRPTYIIESDEYQGKTKANSAPQPVQTQGNEE</sequence>
<feature type="compositionally biased region" description="Polar residues" evidence="9">
    <location>
        <begin position="315"/>
        <end position="331"/>
    </location>
</feature>
<evidence type="ECO:0000256" key="4">
    <source>
        <dbReference type="ARBA" id="ARBA00022679"/>
    </source>
</evidence>
<dbReference type="InterPro" id="IPR001173">
    <property type="entry name" value="Glyco_trans_2-like"/>
</dbReference>
<comment type="subcellular location">
    <subcellularLocation>
        <location evidence="1">Cell membrane</location>
        <topology evidence="1">Multi-pass membrane protein</topology>
    </subcellularLocation>
</comment>
<dbReference type="RefSeq" id="WP_088876380.1">
    <property type="nucleotide sequence ID" value="NZ_CP018308.1"/>
</dbReference>
<evidence type="ECO:0000256" key="7">
    <source>
        <dbReference type="ARBA" id="ARBA00023136"/>
    </source>
</evidence>
<comment type="similarity">
    <text evidence="8">Belongs to the glycosyltransferase 2 family. GtrB subfamily.</text>
</comment>
<keyword evidence="7 10" id="KW-0472">Membrane</keyword>
<feature type="region of interest" description="Disordered" evidence="9">
    <location>
        <begin position="309"/>
        <end position="331"/>
    </location>
</feature>
<dbReference type="InterPro" id="IPR050256">
    <property type="entry name" value="Glycosyltransferase_2"/>
</dbReference>
<dbReference type="SUPFAM" id="SSF53448">
    <property type="entry name" value="Nucleotide-diphospho-sugar transferases"/>
    <property type="match status" value="1"/>
</dbReference>
<accession>A0AAN1FES8</accession>
<gene>
    <name evidence="12" type="ORF">BSZ05_05295</name>
</gene>
<keyword evidence="2" id="KW-1003">Cell membrane</keyword>
<evidence type="ECO:0000256" key="1">
    <source>
        <dbReference type="ARBA" id="ARBA00004651"/>
    </source>
</evidence>
<dbReference type="PANTHER" id="PTHR48090">
    <property type="entry name" value="UNDECAPRENYL-PHOSPHATE 4-DEOXY-4-FORMAMIDO-L-ARABINOSE TRANSFERASE-RELATED"/>
    <property type="match status" value="1"/>
</dbReference>
<feature type="domain" description="Glycosyltransferase 2-like" evidence="11">
    <location>
        <begin position="9"/>
        <end position="171"/>
    </location>
</feature>